<evidence type="ECO:0000256" key="1">
    <source>
        <dbReference type="SAM" id="MobiDB-lite"/>
    </source>
</evidence>
<accession>A0A7J8AVS7</accession>
<dbReference type="Proteomes" id="UP000585614">
    <property type="component" value="Unassembled WGS sequence"/>
</dbReference>
<proteinExistence type="predicted"/>
<evidence type="ECO:0000313" key="3">
    <source>
        <dbReference type="Proteomes" id="UP000585614"/>
    </source>
</evidence>
<gene>
    <name evidence="2" type="ORF">mRhiFer1_007946</name>
</gene>
<name>A0A7J8AVS7_RHIFE</name>
<evidence type="ECO:0000313" key="2">
    <source>
        <dbReference type="EMBL" id="KAF6390381.1"/>
    </source>
</evidence>
<feature type="compositionally biased region" description="Polar residues" evidence="1">
    <location>
        <begin position="57"/>
        <end position="71"/>
    </location>
</feature>
<feature type="compositionally biased region" description="Polar residues" evidence="1">
    <location>
        <begin position="80"/>
        <end position="90"/>
    </location>
</feature>
<dbReference type="EMBL" id="JACAGC010000001">
    <property type="protein sequence ID" value="KAF6390381.1"/>
    <property type="molecule type" value="Genomic_DNA"/>
</dbReference>
<dbReference type="AlphaFoldDB" id="A0A7J8AVS7"/>
<protein>
    <submittedName>
        <fullName evidence="2">Uncharacterized protein</fullName>
    </submittedName>
</protein>
<organism evidence="2 3">
    <name type="scientific">Rhinolophus ferrumequinum</name>
    <name type="common">Greater horseshoe bat</name>
    <dbReference type="NCBI Taxonomy" id="59479"/>
    <lineage>
        <taxon>Eukaryota</taxon>
        <taxon>Metazoa</taxon>
        <taxon>Chordata</taxon>
        <taxon>Craniata</taxon>
        <taxon>Vertebrata</taxon>
        <taxon>Euteleostomi</taxon>
        <taxon>Mammalia</taxon>
        <taxon>Eutheria</taxon>
        <taxon>Laurasiatheria</taxon>
        <taxon>Chiroptera</taxon>
        <taxon>Yinpterochiroptera</taxon>
        <taxon>Rhinolophoidea</taxon>
        <taxon>Rhinolophidae</taxon>
        <taxon>Rhinolophinae</taxon>
        <taxon>Rhinolophus</taxon>
    </lineage>
</organism>
<feature type="compositionally biased region" description="Pro residues" evidence="1">
    <location>
        <begin position="114"/>
        <end position="127"/>
    </location>
</feature>
<reference evidence="2 3" key="1">
    <citation type="journal article" date="2020" name="Nature">
        <title>Six reference-quality genomes reveal evolution of bat adaptations.</title>
        <authorList>
            <person name="Jebb D."/>
            <person name="Huang Z."/>
            <person name="Pippel M."/>
            <person name="Hughes G.M."/>
            <person name="Lavrichenko K."/>
            <person name="Devanna P."/>
            <person name="Winkler S."/>
            <person name="Jermiin L.S."/>
            <person name="Skirmuntt E.C."/>
            <person name="Katzourakis A."/>
            <person name="Burkitt-Gray L."/>
            <person name="Ray D.A."/>
            <person name="Sullivan K.A.M."/>
            <person name="Roscito J.G."/>
            <person name="Kirilenko B.M."/>
            <person name="Davalos L.M."/>
            <person name="Corthals A.P."/>
            <person name="Power M.L."/>
            <person name="Jones G."/>
            <person name="Ransome R.D."/>
            <person name="Dechmann D.K.N."/>
            <person name="Locatelli A.G."/>
            <person name="Puechmaille S.J."/>
            <person name="Fedrigo O."/>
            <person name="Jarvis E.D."/>
            <person name="Hiller M."/>
            <person name="Vernes S.C."/>
            <person name="Myers E.W."/>
            <person name="Teeling E.C."/>
        </authorList>
    </citation>
    <scope>NUCLEOTIDE SEQUENCE [LARGE SCALE GENOMIC DNA]</scope>
    <source>
        <strain evidence="2">MRhiFer1</strain>
        <tissue evidence="2">Lung</tissue>
    </source>
</reference>
<feature type="region of interest" description="Disordered" evidence="1">
    <location>
        <begin position="51"/>
        <end position="138"/>
    </location>
</feature>
<sequence>MAVPVVPGFAFKTKTRPATTRAAPSFLGFRRPRSLWVGPAIATLAWEAHFRTPTPPTRNSSSRQCRTTRSAELSGFYPNPSISAPPSSQVRGAARSQHPKYAGSTLGCESHRLAPPPPGPALVPAPLPRQLCRRHRRT</sequence>
<comment type="caution">
    <text evidence="2">The sequence shown here is derived from an EMBL/GenBank/DDBJ whole genome shotgun (WGS) entry which is preliminary data.</text>
</comment>